<protein>
    <submittedName>
        <fullName evidence="2">Uncharacterized protein</fullName>
    </submittedName>
</protein>
<keyword evidence="3" id="KW-1185">Reference proteome</keyword>
<evidence type="ECO:0000256" key="1">
    <source>
        <dbReference type="SAM" id="MobiDB-lite"/>
    </source>
</evidence>
<proteinExistence type="predicted"/>
<feature type="compositionally biased region" description="Polar residues" evidence="1">
    <location>
        <begin position="287"/>
        <end position="299"/>
    </location>
</feature>
<gene>
    <name evidence="2" type="ORF">RRG08_032131</name>
</gene>
<accession>A0AAE0ZEU3</accession>
<evidence type="ECO:0000313" key="3">
    <source>
        <dbReference type="Proteomes" id="UP001283361"/>
    </source>
</evidence>
<dbReference type="AlphaFoldDB" id="A0AAE0ZEU3"/>
<name>A0AAE0ZEU3_9GAST</name>
<sequence>MYVPSGSETPFLSYIGMDCTQSSHCSRGRPHTALTGVLHAALAVMIIVPCYRGHPPLAPEEPLESSEKKLAARDEIDVDSMITREHLVRSRSSSPGEPFGSYRKASMLEISRARHSHTWNKKMDDEALVHTDELFKRSTRSKSTRRGLEAHFPLCLCKLVSQDKCVISQDSGATRCVKVRMPRSVKEPAAWQCHLVFRHGLMCQCRYVMVCPDMSRKQCQPLNQGSDVSRPDDPPLYIHVNSRGALISARLCRDSRSRLAIREQQAASSATFESDARNVSHAANPMKQRSLTPAGTVSQGPGPGRNRVQGQARSGRHDPPGQGRRKPRRSPRAGAANERAAFKSERDKPRPPLILVEGGRGQRHVIIDPVMFSQRELRAWRLEHLCSELRPWVGWAQSESSQRGNGWTLRWPAQYLQNAL</sequence>
<evidence type="ECO:0000313" key="2">
    <source>
        <dbReference type="EMBL" id="KAK3767456.1"/>
    </source>
</evidence>
<feature type="region of interest" description="Disordered" evidence="1">
    <location>
        <begin position="264"/>
        <end position="354"/>
    </location>
</feature>
<dbReference type="EMBL" id="JAWDGP010004149">
    <property type="protein sequence ID" value="KAK3767456.1"/>
    <property type="molecule type" value="Genomic_DNA"/>
</dbReference>
<organism evidence="2 3">
    <name type="scientific">Elysia crispata</name>
    <name type="common">lettuce slug</name>
    <dbReference type="NCBI Taxonomy" id="231223"/>
    <lineage>
        <taxon>Eukaryota</taxon>
        <taxon>Metazoa</taxon>
        <taxon>Spiralia</taxon>
        <taxon>Lophotrochozoa</taxon>
        <taxon>Mollusca</taxon>
        <taxon>Gastropoda</taxon>
        <taxon>Heterobranchia</taxon>
        <taxon>Euthyneura</taxon>
        <taxon>Panpulmonata</taxon>
        <taxon>Sacoglossa</taxon>
        <taxon>Placobranchoidea</taxon>
        <taxon>Plakobranchidae</taxon>
        <taxon>Elysia</taxon>
    </lineage>
</organism>
<dbReference type="Proteomes" id="UP001283361">
    <property type="component" value="Unassembled WGS sequence"/>
</dbReference>
<feature type="compositionally biased region" description="Basic and acidic residues" evidence="1">
    <location>
        <begin position="340"/>
        <end position="350"/>
    </location>
</feature>
<comment type="caution">
    <text evidence="2">The sequence shown here is derived from an EMBL/GenBank/DDBJ whole genome shotgun (WGS) entry which is preliminary data.</text>
</comment>
<reference evidence="2" key="1">
    <citation type="journal article" date="2023" name="G3 (Bethesda)">
        <title>A reference genome for the long-term kleptoplast-retaining sea slug Elysia crispata morphotype clarki.</title>
        <authorList>
            <person name="Eastman K.E."/>
            <person name="Pendleton A.L."/>
            <person name="Shaikh M.A."/>
            <person name="Suttiyut T."/>
            <person name="Ogas R."/>
            <person name="Tomko P."/>
            <person name="Gavelis G."/>
            <person name="Widhalm J.R."/>
            <person name="Wisecaver J.H."/>
        </authorList>
    </citation>
    <scope>NUCLEOTIDE SEQUENCE</scope>
    <source>
        <strain evidence="2">ECLA1</strain>
    </source>
</reference>